<sequence length="174" mass="19749">MGGQSSSSSMASGAGMVLAPPMMSRPWSKAEDKVLKSALVTFPEQVPNRWVLVASLLPGRTAKEAWDHHQALLADVDLIDHVMVQVPEAWNDEGDDRRYERRRGMPWTEEEHRLFLEGLEKYGRGDWRNISQLSVKTRTPTQVASHAQKYFIRQANAASRRDTKRKSIHDITTP</sequence>
<dbReference type="PANTHER" id="PTHR44042">
    <property type="entry name" value="DUPLICATED HOMEODOMAIN-LIKE SUPERFAMILY PROTEIN-RELATED"/>
    <property type="match status" value="1"/>
</dbReference>
<dbReference type="PROSITE" id="PS50090">
    <property type="entry name" value="MYB_LIKE"/>
    <property type="match status" value="2"/>
</dbReference>
<dbReference type="InterPro" id="IPR017884">
    <property type="entry name" value="SANT_dom"/>
</dbReference>
<feature type="domain" description="Myb-like" evidence="7">
    <location>
        <begin position="99"/>
        <end position="151"/>
    </location>
</feature>
<dbReference type="GO" id="GO:0003700">
    <property type="term" value="F:DNA-binding transcription factor activity"/>
    <property type="evidence" value="ECO:0007669"/>
    <property type="project" value="UniProtKB-ARBA"/>
</dbReference>
<name>A0A5J9T2A2_9POAL</name>
<dbReference type="Gene3D" id="1.10.10.60">
    <property type="entry name" value="Homeodomain-like"/>
    <property type="match status" value="2"/>
</dbReference>
<organism evidence="10 11">
    <name type="scientific">Eragrostis curvula</name>
    <name type="common">weeping love grass</name>
    <dbReference type="NCBI Taxonomy" id="38414"/>
    <lineage>
        <taxon>Eukaryota</taxon>
        <taxon>Viridiplantae</taxon>
        <taxon>Streptophyta</taxon>
        <taxon>Embryophyta</taxon>
        <taxon>Tracheophyta</taxon>
        <taxon>Spermatophyta</taxon>
        <taxon>Magnoliopsida</taxon>
        <taxon>Liliopsida</taxon>
        <taxon>Poales</taxon>
        <taxon>Poaceae</taxon>
        <taxon>PACMAD clade</taxon>
        <taxon>Chloridoideae</taxon>
        <taxon>Eragrostideae</taxon>
        <taxon>Eragrostidinae</taxon>
        <taxon>Eragrostis</taxon>
    </lineage>
</organism>
<dbReference type="GO" id="GO:0009744">
    <property type="term" value="P:response to sucrose"/>
    <property type="evidence" value="ECO:0007669"/>
    <property type="project" value="UniProtKB-ARBA"/>
</dbReference>
<feature type="domain" description="Myb-like" evidence="7">
    <location>
        <begin position="19"/>
        <end position="73"/>
    </location>
</feature>
<comment type="caution">
    <text evidence="10">The sequence shown here is derived from an EMBL/GenBank/DDBJ whole genome shotgun (WGS) entry which is preliminary data.</text>
</comment>
<dbReference type="GO" id="GO:0003677">
    <property type="term" value="F:DNA binding"/>
    <property type="evidence" value="ECO:0007669"/>
    <property type="project" value="UniProtKB-KW"/>
</dbReference>
<keyword evidence="11" id="KW-1185">Reference proteome</keyword>
<evidence type="ECO:0000259" key="9">
    <source>
        <dbReference type="PROSITE" id="PS51294"/>
    </source>
</evidence>
<dbReference type="AlphaFoldDB" id="A0A5J9T2A2"/>
<dbReference type="SMART" id="SM00717">
    <property type="entry name" value="SANT"/>
    <property type="match status" value="2"/>
</dbReference>
<dbReference type="InterPro" id="IPR017930">
    <property type="entry name" value="Myb_dom"/>
</dbReference>
<dbReference type="GO" id="GO:0009739">
    <property type="term" value="P:response to gibberellin"/>
    <property type="evidence" value="ECO:0007669"/>
    <property type="project" value="UniProtKB-ARBA"/>
</dbReference>
<dbReference type="Pfam" id="PF00249">
    <property type="entry name" value="Myb_DNA-binding"/>
    <property type="match status" value="1"/>
</dbReference>
<evidence type="ECO:0000259" key="7">
    <source>
        <dbReference type="PROSITE" id="PS50090"/>
    </source>
</evidence>
<dbReference type="PROSITE" id="PS51294">
    <property type="entry name" value="HTH_MYB"/>
    <property type="match status" value="1"/>
</dbReference>
<dbReference type="EMBL" id="RWGY01000051">
    <property type="protein sequence ID" value="TVU05455.1"/>
    <property type="molecule type" value="Genomic_DNA"/>
</dbReference>
<dbReference type="Gramene" id="TVU05455">
    <property type="protein sequence ID" value="TVU05455"/>
    <property type="gene ID" value="EJB05_48619"/>
</dbReference>
<dbReference type="SUPFAM" id="SSF46689">
    <property type="entry name" value="Homeodomain-like"/>
    <property type="match status" value="2"/>
</dbReference>
<dbReference type="NCBIfam" id="TIGR01557">
    <property type="entry name" value="myb_SHAQKYF"/>
    <property type="match status" value="1"/>
</dbReference>
<evidence type="ECO:0000256" key="6">
    <source>
        <dbReference type="SAM" id="MobiDB-lite"/>
    </source>
</evidence>
<dbReference type="InterPro" id="IPR009057">
    <property type="entry name" value="Homeodomain-like_sf"/>
</dbReference>
<dbReference type="PROSITE" id="PS51293">
    <property type="entry name" value="SANT"/>
    <property type="match status" value="1"/>
</dbReference>
<feature type="region of interest" description="Disordered" evidence="6">
    <location>
        <begin position="155"/>
        <end position="174"/>
    </location>
</feature>
<dbReference type="OrthoDB" id="118550at2759"/>
<dbReference type="GO" id="GO:0005634">
    <property type="term" value="C:nucleus"/>
    <property type="evidence" value="ECO:0007669"/>
    <property type="project" value="UniProtKB-SubCell"/>
</dbReference>
<keyword evidence="3" id="KW-0238">DNA-binding</keyword>
<accession>A0A5J9T2A2</accession>
<dbReference type="PANTHER" id="PTHR44042:SF67">
    <property type="entry name" value="MYB-LIKE PROTEIN I"/>
    <property type="match status" value="1"/>
</dbReference>
<evidence type="ECO:0000256" key="5">
    <source>
        <dbReference type="ARBA" id="ARBA00023242"/>
    </source>
</evidence>
<evidence type="ECO:0008006" key="12">
    <source>
        <dbReference type="Google" id="ProtNLM"/>
    </source>
</evidence>
<feature type="domain" description="SANT" evidence="8">
    <location>
        <begin position="102"/>
        <end position="155"/>
    </location>
</feature>
<gene>
    <name evidence="10" type="ORF">EJB05_48619</name>
</gene>
<proteinExistence type="predicted"/>
<dbReference type="InterPro" id="IPR006447">
    <property type="entry name" value="Myb_dom_plants"/>
</dbReference>
<keyword evidence="4" id="KW-0804">Transcription</keyword>
<feature type="domain" description="HTH myb-type" evidence="9">
    <location>
        <begin position="100"/>
        <end position="155"/>
    </location>
</feature>
<protein>
    <recommendedName>
        <fullName evidence="12">HTH myb-type domain-containing protein</fullName>
    </recommendedName>
</protein>
<evidence type="ECO:0000256" key="3">
    <source>
        <dbReference type="ARBA" id="ARBA00023125"/>
    </source>
</evidence>
<dbReference type="FunFam" id="1.10.10.60:FF:000009">
    <property type="entry name" value="transcription factor MYB1R1"/>
    <property type="match status" value="1"/>
</dbReference>
<feature type="non-terminal residue" evidence="10">
    <location>
        <position position="1"/>
    </location>
</feature>
<keyword evidence="2" id="KW-0805">Transcription regulation</keyword>
<evidence type="ECO:0000256" key="2">
    <source>
        <dbReference type="ARBA" id="ARBA00023015"/>
    </source>
</evidence>
<evidence type="ECO:0000313" key="10">
    <source>
        <dbReference type="EMBL" id="TVU05455.1"/>
    </source>
</evidence>
<evidence type="ECO:0000313" key="11">
    <source>
        <dbReference type="Proteomes" id="UP000324897"/>
    </source>
</evidence>
<dbReference type="Proteomes" id="UP000324897">
    <property type="component" value="Unassembled WGS sequence"/>
</dbReference>
<dbReference type="CDD" id="cd00167">
    <property type="entry name" value="SANT"/>
    <property type="match status" value="2"/>
</dbReference>
<evidence type="ECO:0000256" key="1">
    <source>
        <dbReference type="ARBA" id="ARBA00004123"/>
    </source>
</evidence>
<evidence type="ECO:0000259" key="8">
    <source>
        <dbReference type="PROSITE" id="PS51293"/>
    </source>
</evidence>
<reference evidence="10 11" key="1">
    <citation type="journal article" date="2019" name="Sci. Rep.">
        <title>A high-quality genome of Eragrostis curvula grass provides insights into Poaceae evolution and supports new strategies to enhance forage quality.</title>
        <authorList>
            <person name="Carballo J."/>
            <person name="Santos B.A.C.M."/>
            <person name="Zappacosta D."/>
            <person name="Garbus I."/>
            <person name="Selva J.P."/>
            <person name="Gallo C.A."/>
            <person name="Diaz A."/>
            <person name="Albertini E."/>
            <person name="Caccamo M."/>
            <person name="Echenique V."/>
        </authorList>
    </citation>
    <scope>NUCLEOTIDE SEQUENCE [LARGE SCALE GENOMIC DNA]</scope>
    <source>
        <strain evidence="11">cv. Victoria</strain>
        <tissue evidence="10">Leaf</tissue>
    </source>
</reference>
<evidence type="ECO:0000256" key="4">
    <source>
        <dbReference type="ARBA" id="ARBA00023163"/>
    </source>
</evidence>
<comment type="subcellular location">
    <subcellularLocation>
        <location evidence="1">Nucleus</location>
    </subcellularLocation>
</comment>
<dbReference type="InterPro" id="IPR001005">
    <property type="entry name" value="SANT/Myb"/>
</dbReference>
<keyword evidence="5" id="KW-0539">Nucleus</keyword>